<keyword evidence="2" id="KW-1185">Reference proteome</keyword>
<evidence type="ECO:0000313" key="2">
    <source>
        <dbReference type="Proteomes" id="UP000094801"/>
    </source>
</evidence>
<protein>
    <submittedName>
        <fullName evidence="1">Uncharacterized protein</fullName>
    </submittedName>
</protein>
<name>A0A1E4SU13_9ASCO</name>
<gene>
    <name evidence="1" type="ORF">CANARDRAFT_9976</name>
</gene>
<dbReference type="EMBL" id="KV453869">
    <property type="protein sequence ID" value="ODV83003.1"/>
    <property type="molecule type" value="Genomic_DNA"/>
</dbReference>
<dbReference type="Proteomes" id="UP000094801">
    <property type="component" value="Unassembled WGS sequence"/>
</dbReference>
<dbReference type="AlphaFoldDB" id="A0A1E4SU13"/>
<accession>A0A1E4SU13</accession>
<evidence type="ECO:0000313" key="1">
    <source>
        <dbReference type="EMBL" id="ODV83003.1"/>
    </source>
</evidence>
<organism evidence="1 2">
    <name type="scientific">[Candida] arabinofermentans NRRL YB-2248</name>
    <dbReference type="NCBI Taxonomy" id="983967"/>
    <lineage>
        <taxon>Eukaryota</taxon>
        <taxon>Fungi</taxon>
        <taxon>Dikarya</taxon>
        <taxon>Ascomycota</taxon>
        <taxon>Saccharomycotina</taxon>
        <taxon>Pichiomycetes</taxon>
        <taxon>Pichiales</taxon>
        <taxon>Pichiaceae</taxon>
        <taxon>Ogataea</taxon>
        <taxon>Ogataea/Candida clade</taxon>
    </lineage>
</organism>
<reference evidence="2" key="1">
    <citation type="submission" date="2016-04" db="EMBL/GenBank/DDBJ databases">
        <title>Comparative genomics of biotechnologically important yeasts.</title>
        <authorList>
            <consortium name="DOE Joint Genome Institute"/>
            <person name="Riley R."/>
            <person name="Haridas S."/>
            <person name="Wolfe K.H."/>
            <person name="Lopes M.R."/>
            <person name="Hittinger C.T."/>
            <person name="Goker M."/>
            <person name="Salamov A."/>
            <person name="Wisecaver J."/>
            <person name="Long T.M."/>
            <person name="Aerts A.L."/>
            <person name="Barry K."/>
            <person name="Choi C."/>
            <person name="Clum A."/>
            <person name="Coughlan A.Y."/>
            <person name="Deshpande S."/>
            <person name="Douglass A.P."/>
            <person name="Hanson S.J."/>
            <person name="Klenk H.-P."/>
            <person name="Labutti K."/>
            <person name="Lapidus A."/>
            <person name="Lindquist E."/>
            <person name="Lipzen A."/>
            <person name="Meier-Kolthoff J.P."/>
            <person name="Ohm R.A."/>
            <person name="Otillar R.P."/>
            <person name="Pangilinan J."/>
            <person name="Peng Y."/>
            <person name="Rokas A."/>
            <person name="Rosa C.A."/>
            <person name="Scheuner C."/>
            <person name="Sibirny A.A."/>
            <person name="Slot J.C."/>
            <person name="Stielow J.B."/>
            <person name="Sun H."/>
            <person name="Kurtzman C.P."/>
            <person name="Blackwell M."/>
            <person name="Grigoriev I.V."/>
            <person name="Jeffries T.W."/>
        </authorList>
    </citation>
    <scope>NUCLEOTIDE SEQUENCE [LARGE SCALE GENOMIC DNA]</scope>
    <source>
        <strain evidence="2">NRRL YB-2248</strain>
    </source>
</reference>
<proteinExistence type="predicted"/>
<sequence length="114" mass="12194">MAIPRYASLSHDGTTPSKNILLQGIENSRLSLVPSTSPMPMSLNPAIAVVVSNSFGITVLLKYIKTPHSGPTGDNLSLLSIPPLIETVILITKQTPLLWALLDHSIVIPLMIST</sequence>